<keyword evidence="2 7" id="KW-0812">Transmembrane</keyword>
<dbReference type="InterPro" id="IPR003439">
    <property type="entry name" value="ABC_transporter-like_ATP-bd"/>
</dbReference>
<comment type="subcellular location">
    <subcellularLocation>
        <location evidence="1">Cell membrane</location>
        <topology evidence="1">Multi-pass membrane protein</topology>
    </subcellularLocation>
</comment>
<evidence type="ECO:0000259" key="9">
    <source>
        <dbReference type="PROSITE" id="PS50929"/>
    </source>
</evidence>
<dbReference type="InterPro" id="IPR011527">
    <property type="entry name" value="ABC1_TM_dom"/>
</dbReference>
<evidence type="ECO:0000256" key="5">
    <source>
        <dbReference type="ARBA" id="ARBA00022989"/>
    </source>
</evidence>
<dbReference type="PANTHER" id="PTHR43394">
    <property type="entry name" value="ATP-DEPENDENT PERMEASE MDL1, MITOCHONDRIAL"/>
    <property type="match status" value="1"/>
</dbReference>
<dbReference type="Proteomes" id="UP001231362">
    <property type="component" value="Unassembled WGS sequence"/>
</dbReference>
<accession>A0ABT9V0C3</accession>
<feature type="transmembrane region" description="Helical" evidence="7">
    <location>
        <begin position="12"/>
        <end position="40"/>
    </location>
</feature>
<evidence type="ECO:0000259" key="8">
    <source>
        <dbReference type="PROSITE" id="PS50893"/>
    </source>
</evidence>
<dbReference type="Pfam" id="PF00664">
    <property type="entry name" value="ABC_membrane"/>
    <property type="match status" value="1"/>
</dbReference>
<dbReference type="PROSITE" id="PS50929">
    <property type="entry name" value="ABC_TM1F"/>
    <property type="match status" value="1"/>
</dbReference>
<dbReference type="SUPFAM" id="SSF90123">
    <property type="entry name" value="ABC transporter transmembrane region"/>
    <property type="match status" value="1"/>
</dbReference>
<gene>
    <name evidence="10" type="ORF">J2S07_000704</name>
</gene>
<proteinExistence type="predicted"/>
<feature type="transmembrane region" description="Helical" evidence="7">
    <location>
        <begin position="238"/>
        <end position="258"/>
    </location>
</feature>
<keyword evidence="3" id="KW-0547">Nucleotide-binding</keyword>
<comment type="caution">
    <text evidence="10">The sequence shown here is derived from an EMBL/GenBank/DDBJ whole genome shotgun (WGS) entry which is preliminary data.</text>
</comment>
<dbReference type="InterPro" id="IPR039421">
    <property type="entry name" value="Type_1_exporter"/>
</dbReference>
<dbReference type="CDD" id="cd18548">
    <property type="entry name" value="ABC_6TM_Tm287_like"/>
    <property type="match status" value="1"/>
</dbReference>
<sequence>MKIIFRFMHPYRLAMWIALFFTIFELVVELFQPVIMGIIIDDGIVAGELSVVYWWGGILLGLSALNFAGGVINSFYAAKVSQGAGYDMRKGLFKKIQEFAIHQFEKFPTSSLITRLTNDVTQIQNFIYMGLRIALRAPLFIIGAMIMAYTVNVKLANLLLLSVPFLLLITLWILRKGVTLFQQVQRKLDTVNRVIRENLLGIRLVKVYAREGFEEERFKKVNTSLMNDNKKALQIMELTMPILTFGMNAAMMVILWYGHLELSTGGAKAGEIVAVINYATRIMFSFTIFSFLMMNYSRAKASSTRIGEVLAEETKEIKSKSVIKESVEGAVDFHHVSFRYQDQWVLNDINLSVKAGELVGVLGETGSGKSTLFQLIPRLYEVTSGEIFIDGKEIDQIPTEYLRSQIGLVPQEAYLFSGTIRENICWGKEDASIDDVMEAAKMAEIHDFILTLPEGYDTLIGQRGVNFSGGQKQRLSIARALVRKPSILLLDDSTSALDARTEASILATLKKQSCTVFIIAQKISSVKDADQILLLQEGRLIATGDHSTLLKDSSYYQRIYTSQAEQAEVGKIG</sequence>
<dbReference type="InterPro" id="IPR017871">
    <property type="entry name" value="ABC_transporter-like_CS"/>
</dbReference>
<feature type="transmembrane region" description="Helical" evidence="7">
    <location>
        <begin position="52"/>
        <end position="78"/>
    </location>
</feature>
<dbReference type="PANTHER" id="PTHR43394:SF1">
    <property type="entry name" value="ATP-BINDING CASSETTE SUB-FAMILY B MEMBER 10, MITOCHONDRIAL"/>
    <property type="match status" value="1"/>
</dbReference>
<feature type="transmembrane region" description="Helical" evidence="7">
    <location>
        <begin position="278"/>
        <end position="296"/>
    </location>
</feature>
<feature type="transmembrane region" description="Helical" evidence="7">
    <location>
        <begin position="155"/>
        <end position="174"/>
    </location>
</feature>
<evidence type="ECO:0000256" key="6">
    <source>
        <dbReference type="ARBA" id="ARBA00023136"/>
    </source>
</evidence>
<evidence type="ECO:0000256" key="7">
    <source>
        <dbReference type="SAM" id="Phobius"/>
    </source>
</evidence>
<evidence type="ECO:0000313" key="10">
    <source>
        <dbReference type="EMBL" id="MDQ0154400.1"/>
    </source>
</evidence>
<dbReference type="Gene3D" id="3.40.50.300">
    <property type="entry name" value="P-loop containing nucleotide triphosphate hydrolases"/>
    <property type="match status" value="1"/>
</dbReference>
<evidence type="ECO:0000256" key="3">
    <source>
        <dbReference type="ARBA" id="ARBA00022741"/>
    </source>
</evidence>
<evidence type="ECO:0000256" key="2">
    <source>
        <dbReference type="ARBA" id="ARBA00022692"/>
    </source>
</evidence>
<protein>
    <submittedName>
        <fullName evidence="10">ATP-binding cassette subfamily B protein</fullName>
    </submittedName>
</protein>
<feature type="domain" description="ABC transmembrane type-1" evidence="9">
    <location>
        <begin position="16"/>
        <end position="298"/>
    </location>
</feature>
<dbReference type="InterPro" id="IPR027417">
    <property type="entry name" value="P-loop_NTPase"/>
</dbReference>
<keyword evidence="5 7" id="KW-1133">Transmembrane helix</keyword>
<dbReference type="InterPro" id="IPR003593">
    <property type="entry name" value="AAA+_ATPase"/>
</dbReference>
<keyword evidence="6 7" id="KW-0472">Membrane</keyword>
<keyword evidence="4 10" id="KW-0067">ATP-binding</keyword>
<keyword evidence="11" id="KW-1185">Reference proteome</keyword>
<evidence type="ECO:0000313" key="11">
    <source>
        <dbReference type="Proteomes" id="UP001231362"/>
    </source>
</evidence>
<dbReference type="EMBL" id="JAUSTU010000002">
    <property type="protein sequence ID" value="MDQ0154400.1"/>
    <property type="molecule type" value="Genomic_DNA"/>
</dbReference>
<dbReference type="RefSeq" id="WP_307149003.1">
    <property type="nucleotide sequence ID" value="NZ_JAUSTU010000002.1"/>
</dbReference>
<dbReference type="PROSITE" id="PS00211">
    <property type="entry name" value="ABC_TRANSPORTER_1"/>
    <property type="match status" value="1"/>
</dbReference>
<dbReference type="Pfam" id="PF00005">
    <property type="entry name" value="ABC_tran"/>
    <property type="match status" value="1"/>
</dbReference>
<name>A0ABT9V0C3_9BACL</name>
<feature type="domain" description="ABC transporter" evidence="8">
    <location>
        <begin position="331"/>
        <end position="562"/>
    </location>
</feature>
<dbReference type="SUPFAM" id="SSF52540">
    <property type="entry name" value="P-loop containing nucleoside triphosphate hydrolases"/>
    <property type="match status" value="1"/>
</dbReference>
<reference evidence="10 11" key="1">
    <citation type="submission" date="2023-07" db="EMBL/GenBank/DDBJ databases">
        <title>Genomic Encyclopedia of Type Strains, Phase IV (KMG-IV): sequencing the most valuable type-strain genomes for metagenomic binning, comparative biology and taxonomic classification.</title>
        <authorList>
            <person name="Goeker M."/>
        </authorList>
    </citation>
    <scope>NUCLEOTIDE SEQUENCE [LARGE SCALE GENOMIC DNA]</scope>
    <source>
        <strain evidence="10 11">DSM 23948</strain>
    </source>
</reference>
<dbReference type="PROSITE" id="PS50893">
    <property type="entry name" value="ABC_TRANSPORTER_2"/>
    <property type="match status" value="1"/>
</dbReference>
<dbReference type="InterPro" id="IPR036640">
    <property type="entry name" value="ABC1_TM_sf"/>
</dbReference>
<dbReference type="SMART" id="SM00382">
    <property type="entry name" value="AAA"/>
    <property type="match status" value="1"/>
</dbReference>
<dbReference type="GO" id="GO:0005524">
    <property type="term" value="F:ATP binding"/>
    <property type="evidence" value="ECO:0007669"/>
    <property type="project" value="UniProtKB-KW"/>
</dbReference>
<feature type="transmembrane region" description="Helical" evidence="7">
    <location>
        <begin position="133"/>
        <end position="149"/>
    </location>
</feature>
<organism evidence="10 11">
    <name type="scientific">Anoxybacillus andreesenii</name>
    <dbReference type="NCBI Taxonomy" id="1325932"/>
    <lineage>
        <taxon>Bacteria</taxon>
        <taxon>Bacillati</taxon>
        <taxon>Bacillota</taxon>
        <taxon>Bacilli</taxon>
        <taxon>Bacillales</taxon>
        <taxon>Anoxybacillaceae</taxon>
        <taxon>Anoxybacillus</taxon>
    </lineage>
</organism>
<evidence type="ECO:0000256" key="4">
    <source>
        <dbReference type="ARBA" id="ARBA00022840"/>
    </source>
</evidence>
<dbReference type="Gene3D" id="1.20.1560.10">
    <property type="entry name" value="ABC transporter type 1, transmembrane domain"/>
    <property type="match status" value="1"/>
</dbReference>
<evidence type="ECO:0000256" key="1">
    <source>
        <dbReference type="ARBA" id="ARBA00004651"/>
    </source>
</evidence>